<feature type="region of interest" description="Disordered" evidence="1">
    <location>
        <begin position="35"/>
        <end position="70"/>
    </location>
</feature>
<evidence type="ECO:0000313" key="3">
    <source>
        <dbReference type="Proteomes" id="UP001212997"/>
    </source>
</evidence>
<sequence length="750" mass="83912">MSQSMDIPPKEDQKLFINDLPPELLSHIFVIGAEDAYDDDEDDEDDITSSASSESNRGAPEGSSGSSSSGGSYFFSNFLLGGVAGDSENKSTEGESRGRKQRVKDDDSTSSSNSRPCSCLGHAPSDSDSDSDSSDYPPFELLITRICHKWRAIAIDTPMLWTNIDFSNGTPPFEKQREYLRRSKASPISLHIDCTYRQDEDSEEDDEPDEDALEDRNEAVYGRSRYNSPKMLMLKTIMEMILPHLFHWRTFELMVSKYKLMQYTLSCLSSPSPSLITSNSNSSSSSNARPISDPYPYTSPSQPSLLLSCAAPLLEVLELYHYDEPDDHELFHPSKWKDQDFVIFGNNCPRLAHVALWGVHLNWRNTKFLSGLHELELTYHSTDVWLPYRDFARILRESPRLGSLTLRQSGPAGERQDWIDSMVSAVKEGDFNNENVSSLPPGTVHTNSGVQVLSSSALITVTLPVLRTLNLGYLPPTYVTDLCKNLVMPVLQNLYVDFEEDDFEPFLKQVSTPHPVSGKILLAGIERLKVSGLTCLAPVVRQAYGVMDKVRWLEVNMDYVDFAWYQLLLEERPPPESAAGQVPQAGPTGTTAPHPHPPKATAAATTTTTTTTTSAGASSSTSTSTTTTTGVTQPQPQPIRAYLPKLEKLRTTSLDGMALRELVVRRMELKCPLKELYANEEDDVCDEDQEWLDKQLQKFDYFSDSDVESDMDSTTDEEEEEEGGTVYDVTDEEDDEWEDVDDDEEQDEEM</sequence>
<feature type="region of interest" description="Disordered" evidence="1">
    <location>
        <begin position="195"/>
        <end position="220"/>
    </location>
</feature>
<dbReference type="EMBL" id="JANAWD010000135">
    <property type="protein sequence ID" value="KAJ3486001.1"/>
    <property type="molecule type" value="Genomic_DNA"/>
</dbReference>
<feature type="region of interest" description="Disordered" evidence="1">
    <location>
        <begin position="702"/>
        <end position="750"/>
    </location>
</feature>
<proteinExistence type="predicted"/>
<accession>A0AAD5V4R7</accession>
<name>A0AAD5V4R7_9APHY</name>
<feature type="compositionally biased region" description="Acidic residues" evidence="1">
    <location>
        <begin position="200"/>
        <end position="213"/>
    </location>
</feature>
<feature type="compositionally biased region" description="Low complexity" evidence="1">
    <location>
        <begin position="583"/>
        <end position="634"/>
    </location>
</feature>
<evidence type="ECO:0000256" key="1">
    <source>
        <dbReference type="SAM" id="MobiDB-lite"/>
    </source>
</evidence>
<evidence type="ECO:0000313" key="2">
    <source>
        <dbReference type="EMBL" id="KAJ3486001.1"/>
    </source>
</evidence>
<reference evidence="2" key="1">
    <citation type="submission" date="2022-07" db="EMBL/GenBank/DDBJ databases">
        <title>Genome Sequence of Physisporinus lineatus.</title>
        <authorList>
            <person name="Buettner E."/>
        </authorList>
    </citation>
    <scope>NUCLEOTIDE SEQUENCE</scope>
    <source>
        <strain evidence="2">VT162</strain>
    </source>
</reference>
<organism evidence="2 3">
    <name type="scientific">Meripilus lineatus</name>
    <dbReference type="NCBI Taxonomy" id="2056292"/>
    <lineage>
        <taxon>Eukaryota</taxon>
        <taxon>Fungi</taxon>
        <taxon>Dikarya</taxon>
        <taxon>Basidiomycota</taxon>
        <taxon>Agaricomycotina</taxon>
        <taxon>Agaricomycetes</taxon>
        <taxon>Polyporales</taxon>
        <taxon>Meripilaceae</taxon>
        <taxon>Meripilus</taxon>
    </lineage>
</organism>
<dbReference type="PANTHER" id="PTHR35711">
    <property type="entry name" value="EXPRESSED PROTEIN"/>
    <property type="match status" value="1"/>
</dbReference>
<evidence type="ECO:0008006" key="4">
    <source>
        <dbReference type="Google" id="ProtNLM"/>
    </source>
</evidence>
<gene>
    <name evidence="2" type="ORF">NLI96_g4548</name>
</gene>
<comment type="caution">
    <text evidence="2">The sequence shown here is derived from an EMBL/GenBank/DDBJ whole genome shotgun (WGS) entry which is preliminary data.</text>
</comment>
<feature type="region of interest" description="Disordered" evidence="1">
    <location>
        <begin position="85"/>
        <end position="134"/>
    </location>
</feature>
<dbReference type="PANTHER" id="PTHR35711:SF1">
    <property type="entry name" value="ECTODERMAL, ISOFORM F"/>
    <property type="match status" value="1"/>
</dbReference>
<keyword evidence="3" id="KW-1185">Reference proteome</keyword>
<protein>
    <recommendedName>
        <fullName evidence="4">F-box domain-containing protein</fullName>
    </recommendedName>
</protein>
<dbReference type="Proteomes" id="UP001212997">
    <property type="component" value="Unassembled WGS sequence"/>
</dbReference>
<feature type="region of interest" description="Disordered" evidence="1">
    <location>
        <begin position="574"/>
        <end position="639"/>
    </location>
</feature>
<feature type="compositionally biased region" description="Acidic residues" evidence="1">
    <location>
        <begin position="35"/>
        <end position="47"/>
    </location>
</feature>
<feature type="compositionally biased region" description="Acidic residues" evidence="1">
    <location>
        <begin position="703"/>
        <end position="750"/>
    </location>
</feature>
<feature type="compositionally biased region" description="Basic and acidic residues" evidence="1">
    <location>
        <begin position="87"/>
        <end position="107"/>
    </location>
</feature>
<dbReference type="AlphaFoldDB" id="A0AAD5V4R7"/>